<protein>
    <submittedName>
        <fullName evidence="2">ScbA/BarX family gamma-butyrolactone biosynthesis protein</fullName>
    </submittedName>
</protein>
<dbReference type="InterPro" id="IPR047757">
    <property type="entry name" value="AfsA-like"/>
</dbReference>
<proteinExistence type="predicted"/>
<evidence type="ECO:0000313" key="2">
    <source>
        <dbReference type="EMBL" id="GAA0477706.1"/>
    </source>
</evidence>
<feature type="domain" description="A-factor biosynthesis hotdog" evidence="1">
    <location>
        <begin position="184"/>
        <end position="239"/>
    </location>
</feature>
<evidence type="ECO:0000259" key="1">
    <source>
        <dbReference type="Pfam" id="PF03756"/>
    </source>
</evidence>
<accession>A0ABN1AJ15</accession>
<dbReference type="Pfam" id="PF03756">
    <property type="entry name" value="AfsA"/>
    <property type="match status" value="2"/>
</dbReference>
<sequence length="320" mass="34717">MTQTLLQPTTVAPALVHLGGHPENVVCTGWDRHDDDRFTVTALWPAGTARHIPGHGTHCETLVAAQTIRQAALLLAHAEFAAPLAHAVLLRTFNFTLDPACPLPEDEPAALDIHVTATPTATRGTRVTGVHLAMTLHHGPHVVGTADTAFEWIPPTVYRRLRGTHAEAVSEQPPLPAPLPPAGVGRRTAAEVLLSPTSDPRQWLLRHPFANTVLYDHPVDHVPGLVLIEAAHQAVRHLTQGHHSDGPAGLAGRSAHNLPLAPAFHPTTTHTTFHTYVEFDQPCTLTHHSTHNPLTHSTIHHVYGHQDGRPVFHTILSDEH</sequence>
<reference evidence="2 3" key="1">
    <citation type="journal article" date="2019" name="Int. J. Syst. Evol. Microbiol.">
        <title>The Global Catalogue of Microorganisms (GCM) 10K type strain sequencing project: providing services to taxonomists for standard genome sequencing and annotation.</title>
        <authorList>
            <consortium name="The Broad Institute Genomics Platform"/>
            <consortium name="The Broad Institute Genome Sequencing Center for Infectious Disease"/>
            <person name="Wu L."/>
            <person name="Ma J."/>
        </authorList>
    </citation>
    <scope>NUCLEOTIDE SEQUENCE [LARGE SCALE GENOMIC DNA]</scope>
    <source>
        <strain evidence="2 3">JCM 10649</strain>
    </source>
</reference>
<gene>
    <name evidence="2" type="ORF">GCM10009544_44570</name>
</gene>
<dbReference type="EMBL" id="BAAAHB010000056">
    <property type="protein sequence ID" value="GAA0477706.1"/>
    <property type="molecule type" value="Genomic_DNA"/>
</dbReference>
<dbReference type="NCBIfam" id="NF041195">
    <property type="entry name" value="ScbA_BarX_GamBu"/>
    <property type="match status" value="1"/>
</dbReference>
<name>A0ABN1AJ15_9ACTN</name>
<organism evidence="2 3">
    <name type="scientific">Streptomyces stramineus</name>
    <dbReference type="NCBI Taxonomy" id="173861"/>
    <lineage>
        <taxon>Bacteria</taxon>
        <taxon>Bacillati</taxon>
        <taxon>Actinomycetota</taxon>
        <taxon>Actinomycetes</taxon>
        <taxon>Kitasatosporales</taxon>
        <taxon>Streptomycetaceae</taxon>
        <taxon>Streptomyces</taxon>
    </lineage>
</organism>
<dbReference type="RefSeq" id="WP_344093549.1">
    <property type="nucleotide sequence ID" value="NZ_BAAAHB010000056.1"/>
</dbReference>
<evidence type="ECO:0000313" key="3">
    <source>
        <dbReference type="Proteomes" id="UP001499895"/>
    </source>
</evidence>
<comment type="caution">
    <text evidence="2">The sequence shown here is derived from an EMBL/GenBank/DDBJ whole genome shotgun (WGS) entry which is preliminary data.</text>
</comment>
<feature type="domain" description="A-factor biosynthesis hotdog" evidence="1">
    <location>
        <begin position="21"/>
        <end position="148"/>
    </location>
</feature>
<dbReference type="InterPro" id="IPR005509">
    <property type="entry name" value="AfsA_hotdog_dom"/>
</dbReference>
<dbReference type="Proteomes" id="UP001499895">
    <property type="component" value="Unassembled WGS sequence"/>
</dbReference>
<keyword evidence="3" id="KW-1185">Reference proteome</keyword>